<evidence type="ECO:0000256" key="2">
    <source>
        <dbReference type="ARBA" id="ARBA00006330"/>
    </source>
</evidence>
<proteinExistence type="inferred from homology"/>
<dbReference type="PANTHER" id="PTHR10788">
    <property type="entry name" value="TREHALOSE-6-PHOSPHATE SYNTHASE"/>
    <property type="match status" value="1"/>
</dbReference>
<dbReference type="SUPFAM" id="SSF53756">
    <property type="entry name" value="UDP-Glycosyltransferase/glycogen phosphorylase"/>
    <property type="match status" value="1"/>
</dbReference>
<evidence type="ECO:0000256" key="1">
    <source>
        <dbReference type="ARBA" id="ARBA00005409"/>
    </source>
</evidence>
<dbReference type="GO" id="GO:2001070">
    <property type="term" value="F:starch binding"/>
    <property type="evidence" value="ECO:0007669"/>
    <property type="project" value="InterPro"/>
</dbReference>
<dbReference type="InterPro" id="IPR023214">
    <property type="entry name" value="HAD_sf"/>
</dbReference>
<organism evidence="5 6">
    <name type="scientific">Plasmopara halstedii</name>
    <name type="common">Downy mildew of sunflower</name>
    <dbReference type="NCBI Taxonomy" id="4781"/>
    <lineage>
        <taxon>Eukaryota</taxon>
        <taxon>Sar</taxon>
        <taxon>Stramenopiles</taxon>
        <taxon>Oomycota</taxon>
        <taxon>Peronosporomycetes</taxon>
        <taxon>Peronosporales</taxon>
        <taxon>Peronosporaceae</taxon>
        <taxon>Plasmopara</taxon>
    </lineage>
</organism>
<dbReference type="Gene3D" id="3.40.50.2000">
    <property type="entry name" value="Glycogen Phosphorylase B"/>
    <property type="match status" value="2"/>
</dbReference>
<protein>
    <submittedName>
        <fullName evidence="5">Trehalose-phosphatase</fullName>
    </submittedName>
</protein>
<evidence type="ECO:0000256" key="3">
    <source>
        <dbReference type="SAM" id="MobiDB-lite"/>
    </source>
</evidence>
<dbReference type="Gene3D" id="3.40.50.1000">
    <property type="entry name" value="HAD superfamily/HAD-like"/>
    <property type="match status" value="1"/>
</dbReference>
<dbReference type="STRING" id="4781.A0A0P1AS38"/>
<reference evidence="6" key="1">
    <citation type="submission" date="2014-09" db="EMBL/GenBank/DDBJ databases">
        <authorList>
            <person name="Sharma Rahul"/>
            <person name="Thines Marco"/>
        </authorList>
    </citation>
    <scope>NUCLEOTIDE SEQUENCE [LARGE SCALE GENOMIC DNA]</scope>
</reference>
<dbReference type="InterPro" id="IPR002044">
    <property type="entry name" value="CBM20"/>
</dbReference>
<evidence type="ECO:0000313" key="5">
    <source>
        <dbReference type="EMBL" id="CEG43722.1"/>
    </source>
</evidence>
<dbReference type="Pfam" id="PF02358">
    <property type="entry name" value="Trehalose_PPase"/>
    <property type="match status" value="1"/>
</dbReference>
<dbReference type="InterPro" id="IPR036412">
    <property type="entry name" value="HAD-like_sf"/>
</dbReference>
<accession>A0A0P1AS38</accession>
<dbReference type="Gene3D" id="3.30.70.1020">
    <property type="entry name" value="Trehalose-6-phosphate phosphatase related protein, domain 2"/>
    <property type="match status" value="1"/>
</dbReference>
<feature type="domain" description="CBM20" evidence="4">
    <location>
        <begin position="147"/>
        <end position="252"/>
    </location>
</feature>
<dbReference type="GO" id="GO:0005992">
    <property type="term" value="P:trehalose biosynthetic process"/>
    <property type="evidence" value="ECO:0007669"/>
    <property type="project" value="InterPro"/>
</dbReference>
<dbReference type="GO" id="GO:0005829">
    <property type="term" value="C:cytosol"/>
    <property type="evidence" value="ECO:0007669"/>
    <property type="project" value="TreeGrafter"/>
</dbReference>
<dbReference type="Pfam" id="PF00982">
    <property type="entry name" value="Glyco_transf_20"/>
    <property type="match status" value="1"/>
</dbReference>
<dbReference type="EMBL" id="CCYD01000810">
    <property type="protein sequence ID" value="CEG43722.1"/>
    <property type="molecule type" value="Genomic_DNA"/>
</dbReference>
<dbReference type="Pfam" id="PF00686">
    <property type="entry name" value="CBM_20"/>
    <property type="match status" value="1"/>
</dbReference>
<dbReference type="PROSITE" id="PS51166">
    <property type="entry name" value="CBM20"/>
    <property type="match status" value="1"/>
</dbReference>
<dbReference type="FunFam" id="3.40.50.2000:FF:000217">
    <property type="entry name" value="Trehalose-phosphatase, variant 1"/>
    <property type="match status" value="1"/>
</dbReference>
<dbReference type="FunFam" id="3.40.50.1000:FF:000052">
    <property type="entry name" value="Alpha,alpha-trehalose-phosphate synthase [UDP-forming] 6"/>
    <property type="match status" value="1"/>
</dbReference>
<dbReference type="InterPro" id="IPR013783">
    <property type="entry name" value="Ig-like_fold"/>
</dbReference>
<dbReference type="PANTHER" id="PTHR10788:SF109">
    <property type="entry name" value="CBM20 DOMAIN-CONTAINING PROTEIN"/>
    <property type="match status" value="1"/>
</dbReference>
<dbReference type="InterPro" id="IPR013784">
    <property type="entry name" value="Carb-bd-like_fold"/>
</dbReference>
<feature type="compositionally biased region" description="Low complexity" evidence="3">
    <location>
        <begin position="129"/>
        <end position="144"/>
    </location>
</feature>
<sequence length="1217" mass="136377">MLDLTSRDAVSSNQVRAQPANDWLETPVWCIPHIECKSGPPTTNSCVYLVYSTFYQQTPPFLMADFSLSDSSATWPSGGVNDGKRPPLPTSFRPDKRGRAANDSSASVEVSGPASSGGRSGISTDELSHSASWKSSTSSTDGASGDVNTGIYTRVYLKVKAPSRLGETVHCSGSSFIMGHFNPNESMTLVTTPDEYPYWRTVKPMILPQGVPHQYMYALFSGGVFSSWEQIEHERVLIPEGREMLVVEEYGNYTQDMELLPTGERIERSLVYERRRDESSAKLQDNVLKDISATVDENLKGMEATVAVRALDEKDMVDARSPHSSVAGSPSQRFRQSIKLQSRYKRYIPSSYRPSPDAMLFLVCYHLPVKLTKSTDDGSWTATWNRDSLISRSDNSIAESVNTTWIGCVTYHARSDLEELSEDDKTEITAILADMSCIPVFIDRQLAANHHGGYCKSKLWPMFHNVDILDIYYSIWDRAEVIEWKEERNNGEWWDAYQEVNRLLAKRVGELCKENDTVWVHDYHLLLFPSYLANMCGIAKRKRPNMVFFLHVPFPTSEVFRELSHGTQLLEGVLDVDVVGFHSFDHARHFLNACKRFLGLTYQSRRGGNLGVDYHGRNVVITISHVGIETTLIRKVLNDPDVQEAARKLRDKHAGKVLIAGVDVCQRLSGIPLKMLAFEQFFSNCPSWKDKLVFVERATLTQTRLGDQNYSSNEISKLVKRITKAHGPGCIDYEESSSPLTIEERVALWLASDILMVTSIREGLNLKPLEFVFAKGVNSTDRPGVVILSEFSACCCVLNGAVRVNPWNITGLVNSLDNALTMSNEERLGRRARDLPYITNQPAANWTKQVLSVLQEATENSAGDEELTNMEYMDTEIGRSHVVRVGDRLDFKQLNIDKVIEAYMQSNRRMFLLGYGGTVVARENIAMYVKKDFTAVTGKRPSSTMMDALKNLSSDSRNSIFVVSGVTKATLAASLGHIPGLGLVSDNGAWYSWAQSTGGDDTDDVMMQDSGNSIERRWHQPNFKLDWRPVREVVDPILKVYCTRTNGSVLRYAQQSIAWNFRSTDPEWGLLQANSLQSDLEEVIRDLPVTLIRKKGLLEIVPEGLNKGIVARQILTQDVTTGHSHPDFLFCIGDDTTDESMFKAIYDYYAERTEESVHGRTAGTYEDHVTATDDGPLHHVFTCTVGKKPSNAHLYVNNVDEVELLFQALGKATGEVR</sequence>
<dbReference type="OrthoDB" id="755951at2759"/>
<feature type="region of interest" description="Disordered" evidence="3">
    <location>
        <begin position="74"/>
        <end position="144"/>
    </location>
</feature>
<dbReference type="SUPFAM" id="SSF49452">
    <property type="entry name" value="Starch-binding domain-like"/>
    <property type="match status" value="1"/>
</dbReference>
<dbReference type="Gene3D" id="2.60.40.10">
    <property type="entry name" value="Immunoglobulins"/>
    <property type="match status" value="1"/>
</dbReference>
<name>A0A0P1AS38_PLAHL</name>
<comment type="similarity">
    <text evidence="2">In the C-terminal section; belongs to the trehalose phosphatase family.</text>
</comment>
<comment type="similarity">
    <text evidence="1">In the N-terminal section; belongs to the glycosyltransferase 20 family.</text>
</comment>
<dbReference type="GeneID" id="36409071"/>
<evidence type="ECO:0000313" key="6">
    <source>
        <dbReference type="Proteomes" id="UP000054928"/>
    </source>
</evidence>
<dbReference type="RefSeq" id="XP_024580091.1">
    <property type="nucleotide sequence ID" value="XM_024729744.1"/>
</dbReference>
<dbReference type="OMA" id="MDMEIGR"/>
<dbReference type="InterPro" id="IPR003337">
    <property type="entry name" value="Trehalose_PPase"/>
</dbReference>
<dbReference type="GO" id="GO:0004805">
    <property type="term" value="F:trehalose-phosphatase activity"/>
    <property type="evidence" value="ECO:0007669"/>
    <property type="project" value="TreeGrafter"/>
</dbReference>
<dbReference type="InterPro" id="IPR001830">
    <property type="entry name" value="Glyco_trans_20"/>
</dbReference>
<keyword evidence="6" id="KW-1185">Reference proteome</keyword>
<dbReference type="SUPFAM" id="SSF56784">
    <property type="entry name" value="HAD-like"/>
    <property type="match status" value="1"/>
</dbReference>
<dbReference type="Proteomes" id="UP000054928">
    <property type="component" value="Unassembled WGS sequence"/>
</dbReference>
<evidence type="ECO:0000259" key="4">
    <source>
        <dbReference type="PROSITE" id="PS51166"/>
    </source>
</evidence>
<dbReference type="AlphaFoldDB" id="A0A0P1AS38"/>
<dbReference type="CDD" id="cd03788">
    <property type="entry name" value="GT20_TPS"/>
    <property type="match status" value="1"/>
</dbReference>